<feature type="domain" description="SAND" evidence="9">
    <location>
        <begin position="76"/>
        <end position="149"/>
    </location>
</feature>
<dbReference type="InterPro" id="IPR059099">
    <property type="entry name" value="GMEB1/2/Spe-44_dom"/>
</dbReference>
<name>A0A834CM23_ORYME</name>
<dbReference type="InterPro" id="IPR000770">
    <property type="entry name" value="SAND_dom"/>
</dbReference>
<evidence type="ECO:0000256" key="1">
    <source>
        <dbReference type="ARBA" id="ARBA00022723"/>
    </source>
</evidence>
<dbReference type="Gene3D" id="3.10.390.10">
    <property type="entry name" value="SAND domain-like"/>
    <property type="match status" value="1"/>
</dbReference>
<dbReference type="SMART" id="SM00258">
    <property type="entry name" value="SAND"/>
    <property type="match status" value="1"/>
</dbReference>
<protein>
    <submittedName>
        <fullName evidence="10">Glucocorticoid modulatory element-binding protein 2</fullName>
    </submittedName>
</protein>
<dbReference type="Proteomes" id="UP000646548">
    <property type="component" value="Unassembled WGS sequence"/>
</dbReference>
<comment type="caution">
    <text evidence="10">The sequence shown here is derived from an EMBL/GenBank/DDBJ whole genome shotgun (WGS) entry which is preliminary data.</text>
</comment>
<dbReference type="PANTHER" id="PTHR10417">
    <property type="entry name" value="GLUCOCORTICOID MODULATORY ELEMENT-BINDING PROTEIN"/>
    <property type="match status" value="1"/>
</dbReference>
<dbReference type="InterPro" id="IPR010919">
    <property type="entry name" value="SAND-like_dom_sf"/>
</dbReference>
<evidence type="ECO:0000313" key="10">
    <source>
        <dbReference type="EMBL" id="KAF6730209.1"/>
    </source>
</evidence>
<dbReference type="Pfam" id="PF01342">
    <property type="entry name" value="SAND"/>
    <property type="match status" value="1"/>
</dbReference>
<dbReference type="GO" id="GO:0000978">
    <property type="term" value="F:RNA polymerase II cis-regulatory region sequence-specific DNA binding"/>
    <property type="evidence" value="ECO:0007669"/>
    <property type="project" value="TreeGrafter"/>
</dbReference>
<dbReference type="GO" id="GO:0046872">
    <property type="term" value="F:metal ion binding"/>
    <property type="evidence" value="ECO:0007669"/>
    <property type="project" value="UniProtKB-KW"/>
</dbReference>
<reference evidence="10" key="1">
    <citation type="journal article" name="BMC Genomics">
        <title>Long-read sequencing and de novo genome assembly of marine medaka (Oryzias melastigma).</title>
        <authorList>
            <person name="Liang P."/>
            <person name="Saqib H.S.A."/>
            <person name="Ni X."/>
            <person name="Shen Y."/>
        </authorList>
    </citation>
    <scope>NUCLEOTIDE SEQUENCE</scope>
    <source>
        <strain evidence="10">Bigg-433</strain>
    </source>
</reference>
<organism evidence="10 11">
    <name type="scientific">Oryzias melastigma</name>
    <name type="common">Marine medaka</name>
    <dbReference type="NCBI Taxonomy" id="30732"/>
    <lineage>
        <taxon>Eukaryota</taxon>
        <taxon>Metazoa</taxon>
        <taxon>Chordata</taxon>
        <taxon>Craniata</taxon>
        <taxon>Vertebrata</taxon>
        <taxon>Euteleostomi</taxon>
        <taxon>Actinopterygii</taxon>
        <taxon>Neopterygii</taxon>
        <taxon>Teleostei</taxon>
        <taxon>Neoteleostei</taxon>
        <taxon>Acanthomorphata</taxon>
        <taxon>Ovalentaria</taxon>
        <taxon>Atherinomorphae</taxon>
        <taxon>Beloniformes</taxon>
        <taxon>Adrianichthyidae</taxon>
        <taxon>Oryziinae</taxon>
        <taxon>Oryzias</taxon>
    </lineage>
</organism>
<evidence type="ECO:0000256" key="3">
    <source>
        <dbReference type="ARBA" id="ARBA00023015"/>
    </source>
</evidence>
<evidence type="ECO:0000256" key="6">
    <source>
        <dbReference type="ARBA" id="ARBA00023242"/>
    </source>
</evidence>
<accession>A0A834CM23</accession>
<sequence length="541" mass="57464">MASSDVGMQEMSEVVIVTLPEAVDLPSVVEEDKAVLVTAELEAQAGEDVLAVAPVEAEAGDAASLSKEETVIVKLSEEVDVEADVFYPITCGDAKATLVWKKFVCPGINVKCVQFNEHLISPKEFVCLAGKSTLKDWKRAIRLNGTMLRSEPQPPPPSAADAAVNTDGGALVLSRTERPGPKKSCCWKIMDSGELDFYQHSRVCSNTCRSTKIDLVGTKVSLSGDQSDVVSAASSSADLNGAAASLPEGVEEPSEWVTAIGEDSVTFWRTVKEAGLLEEVVEDFQKELQEVLKGLQERVHDPPLQVKDAVLLNNIVQNFGMLDLVKKVLASHKNQMDHYREQYTRSLAALEQQCDEHRKRAKELKSKSQHLNNVLMTLTPVTPPPALKRPRLTRAVSGPAAVGAAPAQITLPLSQLSGLPLGKVLTVAGGQPGANLSGYTLLTSPLPGSELVPDASNVTLLSPGQEAAAGAGCSAASAAFVKMLGPQFQLVTLPFPASQGAAVQHQVTGIVVDAVETESQEESPADGEEEGQPEQEGAEQL</sequence>
<dbReference type="AlphaFoldDB" id="A0A834CM23"/>
<keyword evidence="7" id="KW-0175">Coiled coil</keyword>
<keyword evidence="5" id="KW-0804">Transcription</keyword>
<feature type="coiled-coil region" evidence="7">
    <location>
        <begin position="322"/>
        <end position="374"/>
    </location>
</feature>
<keyword evidence="1" id="KW-0479">Metal-binding</keyword>
<evidence type="ECO:0000256" key="8">
    <source>
        <dbReference type="SAM" id="MobiDB-lite"/>
    </source>
</evidence>
<gene>
    <name evidence="10" type="ORF">FQA47_015191</name>
</gene>
<keyword evidence="2" id="KW-0862">Zinc</keyword>
<feature type="compositionally biased region" description="Acidic residues" evidence="8">
    <location>
        <begin position="515"/>
        <end position="541"/>
    </location>
</feature>
<feature type="region of interest" description="Disordered" evidence="8">
    <location>
        <begin position="513"/>
        <end position="541"/>
    </location>
</feature>
<dbReference type="GO" id="GO:0006357">
    <property type="term" value="P:regulation of transcription by RNA polymerase II"/>
    <property type="evidence" value="ECO:0007669"/>
    <property type="project" value="TreeGrafter"/>
</dbReference>
<keyword evidence="4" id="KW-0238">DNA-binding</keyword>
<dbReference type="GO" id="GO:0005634">
    <property type="term" value="C:nucleus"/>
    <property type="evidence" value="ECO:0007669"/>
    <property type="project" value="TreeGrafter"/>
</dbReference>
<evidence type="ECO:0000313" key="11">
    <source>
        <dbReference type="Proteomes" id="UP000646548"/>
    </source>
</evidence>
<dbReference type="EMBL" id="WKFB01000243">
    <property type="protein sequence ID" value="KAF6730209.1"/>
    <property type="molecule type" value="Genomic_DNA"/>
</dbReference>
<evidence type="ECO:0000256" key="5">
    <source>
        <dbReference type="ARBA" id="ARBA00023163"/>
    </source>
</evidence>
<dbReference type="Pfam" id="PF25892">
    <property type="entry name" value="Spe-44"/>
    <property type="match status" value="1"/>
</dbReference>
<evidence type="ECO:0000256" key="4">
    <source>
        <dbReference type="ARBA" id="ARBA00023125"/>
    </source>
</evidence>
<keyword evidence="3" id="KW-0805">Transcription regulation</keyword>
<keyword evidence="6" id="KW-0539">Nucleus</keyword>
<proteinExistence type="predicted"/>
<evidence type="ECO:0000256" key="2">
    <source>
        <dbReference type="ARBA" id="ARBA00022833"/>
    </source>
</evidence>
<dbReference type="SUPFAM" id="SSF63763">
    <property type="entry name" value="SAND domain-like"/>
    <property type="match status" value="1"/>
</dbReference>
<evidence type="ECO:0000256" key="7">
    <source>
        <dbReference type="SAM" id="Coils"/>
    </source>
</evidence>
<evidence type="ECO:0000259" key="9">
    <source>
        <dbReference type="PROSITE" id="PS50864"/>
    </source>
</evidence>
<dbReference type="PROSITE" id="PS50864">
    <property type="entry name" value="SAND"/>
    <property type="match status" value="1"/>
</dbReference>
<dbReference type="PANTHER" id="PTHR10417:SF2">
    <property type="entry name" value="GLUCOCORTICOID MODULATORY ELEMENT-BINDING PROTEIN 2"/>
    <property type="match status" value="1"/>
</dbReference>